<sequence>MNKKTTHVGDLTGNFGPDIKTNEPLSDNFRQARARDSLSDRLPGLFPLMMAVYLPTFLILLLVRQQNLVPIYHLTGDPSKVADLPFYVGMVTKFGILLWCATAAICLFTSLYLKHLNPSLKHQRFLFIAGVITTVLMVDDSFQLHEEVFSTYLGISEKIVYLAYVIMVALYLVKFHKIILNSRYLVFLGLAFVCFALSILLDMRAIIDLVERGLLYDRDRGLLENGFKLFGIVSWFTYFSLTCKEQLQQGIHRFQS</sequence>
<feature type="transmembrane region" description="Helical" evidence="1">
    <location>
        <begin position="227"/>
        <end position="243"/>
    </location>
</feature>
<keyword evidence="3" id="KW-1185">Reference proteome</keyword>
<dbReference type="Proteomes" id="UP001525890">
    <property type="component" value="Unassembled WGS sequence"/>
</dbReference>
<keyword evidence="1" id="KW-0472">Membrane</keyword>
<gene>
    <name evidence="2" type="ORF">NG799_02425</name>
</gene>
<accession>A0ABT2MKE5</accession>
<keyword evidence="1" id="KW-0812">Transmembrane</keyword>
<organism evidence="2 3">
    <name type="scientific">Laspinema palackyanum D2a</name>
    <dbReference type="NCBI Taxonomy" id="2953684"/>
    <lineage>
        <taxon>Bacteria</taxon>
        <taxon>Bacillati</taxon>
        <taxon>Cyanobacteriota</taxon>
        <taxon>Cyanophyceae</taxon>
        <taxon>Oscillatoriophycideae</taxon>
        <taxon>Oscillatoriales</taxon>
        <taxon>Laspinemataceae</taxon>
        <taxon>Laspinema</taxon>
        <taxon>Laspinema palackyanum</taxon>
    </lineage>
</organism>
<comment type="caution">
    <text evidence="2">The sequence shown here is derived from an EMBL/GenBank/DDBJ whole genome shotgun (WGS) entry which is preliminary data.</text>
</comment>
<proteinExistence type="predicted"/>
<name>A0ABT2MKE5_9CYAN</name>
<reference evidence="2 3" key="1">
    <citation type="journal article" date="2022" name="Front. Microbiol.">
        <title>High genomic differentiation and limited gene flow indicate recent cryptic speciation within the genus Laspinema (cyanobacteria).</title>
        <authorList>
            <person name="Stanojkovic A."/>
            <person name="Skoupy S."/>
            <person name="Skaloud P."/>
            <person name="Dvorak P."/>
        </authorList>
    </citation>
    <scope>NUCLEOTIDE SEQUENCE [LARGE SCALE GENOMIC DNA]</scope>
    <source>
        <strain evidence="2 3">D2a</strain>
    </source>
</reference>
<dbReference type="EMBL" id="JAMXFF010000002">
    <property type="protein sequence ID" value="MCT7965188.1"/>
    <property type="molecule type" value="Genomic_DNA"/>
</dbReference>
<evidence type="ECO:0000313" key="2">
    <source>
        <dbReference type="EMBL" id="MCT7965188.1"/>
    </source>
</evidence>
<keyword evidence="1" id="KW-1133">Transmembrane helix</keyword>
<feature type="transmembrane region" description="Helical" evidence="1">
    <location>
        <begin position="125"/>
        <end position="145"/>
    </location>
</feature>
<protein>
    <submittedName>
        <fullName evidence="2">Uncharacterized protein</fullName>
    </submittedName>
</protein>
<dbReference type="RefSeq" id="WP_368004895.1">
    <property type="nucleotide sequence ID" value="NZ_JAMXFF010000002.1"/>
</dbReference>
<feature type="transmembrane region" description="Helical" evidence="1">
    <location>
        <begin position="84"/>
        <end position="113"/>
    </location>
</feature>
<feature type="transmembrane region" description="Helical" evidence="1">
    <location>
        <begin position="45"/>
        <end position="64"/>
    </location>
</feature>
<evidence type="ECO:0000256" key="1">
    <source>
        <dbReference type="SAM" id="Phobius"/>
    </source>
</evidence>
<evidence type="ECO:0000313" key="3">
    <source>
        <dbReference type="Proteomes" id="UP001525890"/>
    </source>
</evidence>
<feature type="transmembrane region" description="Helical" evidence="1">
    <location>
        <begin position="151"/>
        <end position="173"/>
    </location>
</feature>
<feature type="transmembrane region" description="Helical" evidence="1">
    <location>
        <begin position="185"/>
        <end position="207"/>
    </location>
</feature>